<dbReference type="PANTHER" id="PTHR43048">
    <property type="entry name" value="METHYLMALONYL-COA EPIMERASE"/>
    <property type="match status" value="1"/>
</dbReference>
<evidence type="ECO:0000256" key="1">
    <source>
        <dbReference type="ARBA" id="ARBA00022723"/>
    </source>
</evidence>
<reference evidence="3 4" key="1">
    <citation type="submission" date="2022-11" db="EMBL/GenBank/DDBJ databases">
        <title>The characterization of three novel Bacteroidetes species and genomic analysis of their roles in tidal elemental geochemical cycles.</title>
        <authorList>
            <person name="Ma K."/>
        </authorList>
    </citation>
    <scope>NUCLEOTIDE SEQUENCE [LARGE SCALE GENOMIC DNA]</scope>
    <source>
        <strain evidence="3 4">M17</strain>
    </source>
</reference>
<comment type="caution">
    <text evidence="3">The sequence shown here is derived from an EMBL/GenBank/DDBJ whole genome shotgun (WGS) entry which is preliminary data.</text>
</comment>
<dbReference type="RefSeq" id="WP_266057885.1">
    <property type="nucleotide sequence ID" value="NZ_JAPFQN010000009.1"/>
</dbReference>
<evidence type="ECO:0000313" key="3">
    <source>
        <dbReference type="EMBL" id="MCX2745328.1"/>
    </source>
</evidence>
<dbReference type="Proteomes" id="UP001209885">
    <property type="component" value="Unassembled WGS sequence"/>
</dbReference>
<dbReference type="InterPro" id="IPR037523">
    <property type="entry name" value="VOC_core"/>
</dbReference>
<protein>
    <submittedName>
        <fullName evidence="3">VOC family protein</fullName>
    </submittedName>
</protein>
<dbReference type="EMBL" id="JAPFQN010000009">
    <property type="protein sequence ID" value="MCX2745328.1"/>
    <property type="molecule type" value="Genomic_DNA"/>
</dbReference>
<gene>
    <name evidence="3" type="ORF">OO013_15730</name>
</gene>
<dbReference type="PANTHER" id="PTHR43048:SF4">
    <property type="entry name" value="RING-CLEAVING DIOXYGENASE-RELATED"/>
    <property type="match status" value="1"/>
</dbReference>
<dbReference type="InterPro" id="IPR004360">
    <property type="entry name" value="Glyas_Fos-R_dOase_dom"/>
</dbReference>
<keyword evidence="4" id="KW-1185">Reference proteome</keyword>
<dbReference type="Pfam" id="PF00903">
    <property type="entry name" value="Glyoxalase"/>
    <property type="match status" value="1"/>
</dbReference>
<proteinExistence type="predicted"/>
<name>A0ABT3RU69_9BACT</name>
<evidence type="ECO:0000313" key="4">
    <source>
        <dbReference type="Proteomes" id="UP001209885"/>
    </source>
</evidence>
<accession>A0ABT3RU69</accession>
<dbReference type="SUPFAM" id="SSF54593">
    <property type="entry name" value="Glyoxalase/Bleomycin resistance protein/Dihydroxybiphenyl dioxygenase"/>
    <property type="match status" value="1"/>
</dbReference>
<dbReference type="PROSITE" id="PS51819">
    <property type="entry name" value="VOC"/>
    <property type="match status" value="1"/>
</dbReference>
<dbReference type="InterPro" id="IPR051785">
    <property type="entry name" value="MMCE/EMCE_epimerase"/>
</dbReference>
<evidence type="ECO:0000259" key="2">
    <source>
        <dbReference type="PROSITE" id="PS51819"/>
    </source>
</evidence>
<feature type="domain" description="VOC" evidence="2">
    <location>
        <begin position="12"/>
        <end position="135"/>
    </location>
</feature>
<sequence length="137" mass="15603">MNDNQDNPFEDSALTTILVVSDIDKSKAFYVDVLGANIFREYGGDSLVLEFLENWLLLVTPGGPTEDKQDTHFVIPPNKDRVSHSYTIRVKDCNKSYEILKDRGAEFITPPVIRGAETRCFFRDPDGHLFEISEYRG</sequence>
<dbReference type="Gene3D" id="3.10.180.10">
    <property type="entry name" value="2,3-Dihydroxybiphenyl 1,2-Dioxygenase, domain 1"/>
    <property type="match status" value="1"/>
</dbReference>
<organism evidence="3 4">
    <name type="scientific">Mangrovivirga halotolerans</name>
    <dbReference type="NCBI Taxonomy" id="2993936"/>
    <lineage>
        <taxon>Bacteria</taxon>
        <taxon>Pseudomonadati</taxon>
        <taxon>Bacteroidota</taxon>
        <taxon>Cytophagia</taxon>
        <taxon>Cytophagales</taxon>
        <taxon>Mangrovivirgaceae</taxon>
        <taxon>Mangrovivirga</taxon>
    </lineage>
</organism>
<dbReference type="InterPro" id="IPR029068">
    <property type="entry name" value="Glyas_Bleomycin-R_OHBP_Dase"/>
</dbReference>
<keyword evidence="1" id="KW-0479">Metal-binding</keyword>